<comment type="caution">
    <text evidence="2">The sequence shown here is derived from an EMBL/GenBank/DDBJ whole genome shotgun (WGS) entry which is preliminary data.</text>
</comment>
<name>A0A1R1Y8M6_9FUNG</name>
<keyword evidence="3" id="KW-1185">Reference proteome</keyword>
<dbReference type="InterPro" id="IPR019365">
    <property type="entry name" value="TVP18/Ca-channel_flower"/>
</dbReference>
<accession>A0A1R1Y8M6</accession>
<keyword evidence="1" id="KW-0472">Membrane</keyword>
<reference evidence="2 3" key="1">
    <citation type="submission" date="2017-01" db="EMBL/GenBank/DDBJ databases">
        <authorList>
            <person name="Mah S.A."/>
            <person name="Swanson W.J."/>
            <person name="Moy G.W."/>
            <person name="Vacquier V.D."/>
        </authorList>
    </citation>
    <scope>NUCLEOTIDE SEQUENCE [LARGE SCALE GENOMIC DNA]</scope>
    <source>
        <strain evidence="2 3">GSMNP</strain>
    </source>
</reference>
<evidence type="ECO:0000313" key="3">
    <source>
        <dbReference type="Proteomes" id="UP000187283"/>
    </source>
</evidence>
<dbReference type="Proteomes" id="UP000187283">
    <property type="component" value="Unassembled WGS sequence"/>
</dbReference>
<evidence type="ECO:0000313" key="2">
    <source>
        <dbReference type="EMBL" id="OMJ23184.1"/>
    </source>
</evidence>
<feature type="transmembrane region" description="Helical" evidence="1">
    <location>
        <begin position="105"/>
        <end position="130"/>
    </location>
</feature>
<dbReference type="EMBL" id="LSSN01000592">
    <property type="protein sequence ID" value="OMJ23184.1"/>
    <property type="molecule type" value="Genomic_DNA"/>
</dbReference>
<dbReference type="GO" id="GO:0016020">
    <property type="term" value="C:membrane"/>
    <property type="evidence" value="ECO:0007669"/>
    <property type="project" value="InterPro"/>
</dbReference>
<dbReference type="AlphaFoldDB" id="A0A1R1Y8M6"/>
<keyword evidence="1" id="KW-0812">Transmembrane</keyword>
<keyword evidence="1" id="KW-1133">Transmembrane helix</keyword>
<protein>
    <submittedName>
        <fullName evidence="2">Golgi apparatus membrane protein tvp18</fullName>
    </submittedName>
</protein>
<dbReference type="Pfam" id="PF10233">
    <property type="entry name" value="Cg6151-P"/>
    <property type="match status" value="1"/>
</dbReference>
<dbReference type="SMART" id="SM01077">
    <property type="entry name" value="Cg6151-P"/>
    <property type="match status" value="1"/>
</dbReference>
<evidence type="ECO:0000256" key="1">
    <source>
        <dbReference type="SAM" id="Phobius"/>
    </source>
</evidence>
<dbReference type="OrthoDB" id="5591789at2759"/>
<organism evidence="2 3">
    <name type="scientific">Smittium culicis</name>
    <dbReference type="NCBI Taxonomy" id="133412"/>
    <lineage>
        <taxon>Eukaryota</taxon>
        <taxon>Fungi</taxon>
        <taxon>Fungi incertae sedis</taxon>
        <taxon>Zoopagomycota</taxon>
        <taxon>Kickxellomycotina</taxon>
        <taxon>Harpellomycetes</taxon>
        <taxon>Harpellales</taxon>
        <taxon>Legeriomycetaceae</taxon>
        <taxon>Smittium</taxon>
    </lineage>
</organism>
<feature type="transmembrane region" description="Helical" evidence="1">
    <location>
        <begin position="80"/>
        <end position="98"/>
    </location>
</feature>
<feature type="transmembrane region" description="Helical" evidence="1">
    <location>
        <begin position="40"/>
        <end position="60"/>
    </location>
</feature>
<dbReference type="STRING" id="133412.A0A1R1Y8M6"/>
<proteinExistence type="predicted"/>
<sequence>MSLGDEFKSGNFSLYAQLTAILSMVLMIILSAVSIFSKTLYKVLAIIFAIIIFLIEVPFVGKIVPNSDKLEEYFGGTKKLYWRFILYLAFSAIMWLAVTKGSAILGICAFLLTMTTAFYLVAAAFTAQSIPTVTGLSLMFA</sequence>
<feature type="transmembrane region" description="Helical" evidence="1">
    <location>
        <begin position="12"/>
        <end position="33"/>
    </location>
</feature>
<gene>
    <name evidence="2" type="ORF">AYI70_g2418</name>
</gene>